<keyword evidence="2" id="KW-1185">Reference proteome</keyword>
<evidence type="ECO:0000313" key="1">
    <source>
        <dbReference type="EMBL" id="OHT09114.1"/>
    </source>
</evidence>
<reference evidence="1" key="1">
    <citation type="submission" date="2016-10" db="EMBL/GenBank/DDBJ databases">
        <authorList>
            <person name="Benchimol M."/>
            <person name="Almeida L.G."/>
            <person name="Vasconcelos A.T."/>
            <person name="Perreira-Neves A."/>
            <person name="Rosa I.A."/>
            <person name="Tasca T."/>
            <person name="Bogo M.R."/>
            <person name="de Souza W."/>
        </authorList>
    </citation>
    <scope>NUCLEOTIDE SEQUENCE [LARGE SCALE GENOMIC DNA]</scope>
    <source>
        <strain evidence="1">K</strain>
    </source>
</reference>
<sequence>MTYGVPLVSHRLCFSYILDSRLCLSRHMTASFDRNLFGNYLPCHGNRLYHLDNCPCHLCIHLCLRDSFLYHHDKNRDMNLDNDIHLCLCLDHHDSRLFHGKHIRLQMNPRHVGRALGYIVAYHRIPLCSCFCRCDCGKMVVVSGRFVCCCCCFVVDFHWRIGEKFSFQKASLHFACCRNSRRLQDFQIQQWPFLLNAHFWLECGLIQWGHTQEELHGGSLL</sequence>
<evidence type="ECO:0000313" key="2">
    <source>
        <dbReference type="Proteomes" id="UP000179807"/>
    </source>
</evidence>
<dbReference type="GeneID" id="94826772"/>
<dbReference type="EMBL" id="MLAK01000649">
    <property type="protein sequence ID" value="OHT09114.1"/>
    <property type="molecule type" value="Genomic_DNA"/>
</dbReference>
<name>A0A1J4KDQ0_9EUKA</name>
<proteinExistence type="predicted"/>
<protein>
    <submittedName>
        <fullName evidence="1">Uncharacterized protein</fullName>
    </submittedName>
</protein>
<comment type="caution">
    <text evidence="1">The sequence shown here is derived from an EMBL/GenBank/DDBJ whole genome shotgun (WGS) entry which is preliminary data.</text>
</comment>
<dbReference type="RefSeq" id="XP_068362250.1">
    <property type="nucleotide sequence ID" value="XM_068492068.1"/>
</dbReference>
<organism evidence="1 2">
    <name type="scientific">Tritrichomonas foetus</name>
    <dbReference type="NCBI Taxonomy" id="1144522"/>
    <lineage>
        <taxon>Eukaryota</taxon>
        <taxon>Metamonada</taxon>
        <taxon>Parabasalia</taxon>
        <taxon>Tritrichomonadida</taxon>
        <taxon>Tritrichomonadidae</taxon>
        <taxon>Tritrichomonas</taxon>
    </lineage>
</organism>
<accession>A0A1J4KDQ0</accession>
<dbReference type="VEuPathDB" id="TrichDB:TRFO_04725"/>
<gene>
    <name evidence="1" type="ORF">TRFO_04725</name>
</gene>
<dbReference type="AlphaFoldDB" id="A0A1J4KDQ0"/>
<dbReference type="Proteomes" id="UP000179807">
    <property type="component" value="Unassembled WGS sequence"/>
</dbReference>